<dbReference type="Pfam" id="PF02782">
    <property type="entry name" value="FGGY_C"/>
    <property type="match status" value="1"/>
</dbReference>
<sequence length="169" mass="17881">AQLPPGSEGLIVQEHFQGNRTPHTDPHSRGAMHGLTLKHGRAHLFRAAIEGVAFGSELILETMCDNGFEPERIVVAGGATRSDLWLQIHADVSKLPLTLTAMGDAPLLGCAILASVGAGLNPDVLSAVDDMVKVARVVEPDATAHAAYQSSYETYKATYGSLRSLRAGL</sequence>
<dbReference type="PANTHER" id="PTHR43435">
    <property type="entry name" value="RIBULOKINASE"/>
    <property type="match status" value="1"/>
</dbReference>
<dbReference type="AlphaFoldDB" id="A0A382G2U1"/>
<keyword evidence="2" id="KW-0418">Kinase</keyword>
<evidence type="ECO:0000259" key="3">
    <source>
        <dbReference type="Pfam" id="PF02782"/>
    </source>
</evidence>
<dbReference type="SUPFAM" id="SSF53067">
    <property type="entry name" value="Actin-like ATPase domain"/>
    <property type="match status" value="1"/>
</dbReference>
<dbReference type="InterPro" id="IPR043129">
    <property type="entry name" value="ATPase_NBD"/>
</dbReference>
<keyword evidence="1" id="KW-0808">Transferase</keyword>
<proteinExistence type="predicted"/>
<dbReference type="Gene3D" id="3.30.420.40">
    <property type="match status" value="1"/>
</dbReference>
<dbReference type="InterPro" id="IPR018483">
    <property type="entry name" value="Carb_kinase_FGGY_CS"/>
</dbReference>
<evidence type="ECO:0000256" key="2">
    <source>
        <dbReference type="ARBA" id="ARBA00022777"/>
    </source>
</evidence>
<dbReference type="EMBL" id="UINC01053289">
    <property type="protein sequence ID" value="SVB69626.1"/>
    <property type="molecule type" value="Genomic_DNA"/>
</dbReference>
<feature type="non-terminal residue" evidence="4">
    <location>
        <position position="1"/>
    </location>
</feature>
<dbReference type="GO" id="GO:0019150">
    <property type="term" value="F:D-ribulokinase activity"/>
    <property type="evidence" value="ECO:0007669"/>
    <property type="project" value="TreeGrafter"/>
</dbReference>
<dbReference type="PANTHER" id="PTHR43435:SF4">
    <property type="entry name" value="FGGY CARBOHYDRATE KINASE DOMAIN-CONTAINING PROTEIN"/>
    <property type="match status" value="1"/>
</dbReference>
<dbReference type="GO" id="GO:0005737">
    <property type="term" value="C:cytoplasm"/>
    <property type="evidence" value="ECO:0007669"/>
    <property type="project" value="TreeGrafter"/>
</dbReference>
<reference evidence="4" key="1">
    <citation type="submission" date="2018-05" db="EMBL/GenBank/DDBJ databases">
        <authorList>
            <person name="Lanie J.A."/>
            <person name="Ng W.-L."/>
            <person name="Kazmierczak K.M."/>
            <person name="Andrzejewski T.M."/>
            <person name="Davidsen T.M."/>
            <person name="Wayne K.J."/>
            <person name="Tettelin H."/>
            <person name="Glass J.I."/>
            <person name="Rusch D."/>
            <person name="Podicherti R."/>
            <person name="Tsui H.-C.T."/>
            <person name="Winkler M.E."/>
        </authorList>
    </citation>
    <scope>NUCLEOTIDE SEQUENCE</scope>
</reference>
<gene>
    <name evidence="4" type="ORF">METZ01_LOCUS222480</name>
</gene>
<dbReference type="GO" id="GO:0019321">
    <property type="term" value="P:pentose metabolic process"/>
    <property type="evidence" value="ECO:0007669"/>
    <property type="project" value="TreeGrafter"/>
</dbReference>
<dbReference type="InterPro" id="IPR018485">
    <property type="entry name" value="FGGY_C"/>
</dbReference>
<evidence type="ECO:0000256" key="1">
    <source>
        <dbReference type="ARBA" id="ARBA00022679"/>
    </source>
</evidence>
<feature type="domain" description="Carbohydrate kinase FGGY C-terminal" evidence="3">
    <location>
        <begin position="7"/>
        <end position="117"/>
    </location>
</feature>
<accession>A0A382G2U1</accession>
<dbReference type="PROSITE" id="PS00445">
    <property type="entry name" value="FGGY_KINASES_2"/>
    <property type="match status" value="1"/>
</dbReference>
<protein>
    <recommendedName>
        <fullName evidence="3">Carbohydrate kinase FGGY C-terminal domain-containing protein</fullName>
    </recommendedName>
</protein>
<evidence type="ECO:0000313" key="4">
    <source>
        <dbReference type="EMBL" id="SVB69626.1"/>
    </source>
</evidence>
<organism evidence="4">
    <name type="scientific">marine metagenome</name>
    <dbReference type="NCBI Taxonomy" id="408172"/>
    <lineage>
        <taxon>unclassified sequences</taxon>
        <taxon>metagenomes</taxon>
        <taxon>ecological metagenomes</taxon>
    </lineage>
</organism>
<name>A0A382G2U1_9ZZZZ</name>